<proteinExistence type="predicted"/>
<sequence>MKPTLKYLNTPAMVRSRHEMASDALRVVVENINDKSEIYLSEDGGETYRQIGWKQSKFGAIVTWLRYRDWPPHGVISIEEVEPNLVVIYTDYSRGFCETDYLTAIYSYDKRIWKLKW</sequence>
<evidence type="ECO:0000313" key="2">
    <source>
        <dbReference type="Proteomes" id="UP001156706"/>
    </source>
</evidence>
<accession>A0ABQ5YKE2</accession>
<gene>
    <name evidence="1" type="ORF">GCM10007907_36980</name>
</gene>
<evidence type="ECO:0008006" key="3">
    <source>
        <dbReference type="Google" id="ProtNLM"/>
    </source>
</evidence>
<dbReference type="EMBL" id="BSOG01000006">
    <property type="protein sequence ID" value="GLR14908.1"/>
    <property type="molecule type" value="Genomic_DNA"/>
</dbReference>
<name>A0ABQ5YKE2_9NEIS</name>
<comment type="caution">
    <text evidence="1">The sequence shown here is derived from an EMBL/GenBank/DDBJ whole genome shotgun (WGS) entry which is preliminary data.</text>
</comment>
<evidence type="ECO:0000313" key="1">
    <source>
        <dbReference type="EMBL" id="GLR14908.1"/>
    </source>
</evidence>
<dbReference type="RefSeq" id="WP_284197980.1">
    <property type="nucleotide sequence ID" value="NZ_BSOG01000006.1"/>
</dbReference>
<reference evidence="2" key="1">
    <citation type="journal article" date="2019" name="Int. J. Syst. Evol. Microbiol.">
        <title>The Global Catalogue of Microorganisms (GCM) 10K type strain sequencing project: providing services to taxonomists for standard genome sequencing and annotation.</title>
        <authorList>
            <consortium name="The Broad Institute Genomics Platform"/>
            <consortium name="The Broad Institute Genome Sequencing Center for Infectious Disease"/>
            <person name="Wu L."/>
            <person name="Ma J."/>
        </authorList>
    </citation>
    <scope>NUCLEOTIDE SEQUENCE [LARGE SCALE GENOMIC DNA]</scope>
    <source>
        <strain evidence="2">NBRC 110044</strain>
    </source>
</reference>
<protein>
    <recommendedName>
        <fullName evidence="3">Nuclear transport factor 2 family protein</fullName>
    </recommendedName>
</protein>
<dbReference type="Proteomes" id="UP001156706">
    <property type="component" value="Unassembled WGS sequence"/>
</dbReference>
<keyword evidence="2" id="KW-1185">Reference proteome</keyword>
<organism evidence="1 2">
    <name type="scientific">Chitinimonas prasina</name>
    <dbReference type="NCBI Taxonomy" id="1434937"/>
    <lineage>
        <taxon>Bacteria</taxon>
        <taxon>Pseudomonadati</taxon>
        <taxon>Pseudomonadota</taxon>
        <taxon>Betaproteobacteria</taxon>
        <taxon>Neisseriales</taxon>
        <taxon>Chitinibacteraceae</taxon>
        <taxon>Chitinimonas</taxon>
    </lineage>
</organism>